<sequence length="82" mass="9835">MRRSIMRHTYSVKYRGTYRDTVLPYHDIPRWSHLDPHPRCYPIKRSLVFRSHYKLFSNDRGTLGDGVFVGVHEDFIAEQKIN</sequence>
<gene>
    <name evidence="1" type="ORF">DPMN_081975</name>
</gene>
<protein>
    <submittedName>
        <fullName evidence="1">Uncharacterized protein</fullName>
    </submittedName>
</protein>
<proteinExistence type="predicted"/>
<dbReference type="AlphaFoldDB" id="A0A9D3Y6U8"/>
<organism evidence="1 2">
    <name type="scientific">Dreissena polymorpha</name>
    <name type="common">Zebra mussel</name>
    <name type="synonym">Mytilus polymorpha</name>
    <dbReference type="NCBI Taxonomy" id="45954"/>
    <lineage>
        <taxon>Eukaryota</taxon>
        <taxon>Metazoa</taxon>
        <taxon>Spiralia</taxon>
        <taxon>Lophotrochozoa</taxon>
        <taxon>Mollusca</taxon>
        <taxon>Bivalvia</taxon>
        <taxon>Autobranchia</taxon>
        <taxon>Heteroconchia</taxon>
        <taxon>Euheterodonta</taxon>
        <taxon>Imparidentia</taxon>
        <taxon>Neoheterodontei</taxon>
        <taxon>Myida</taxon>
        <taxon>Dreissenoidea</taxon>
        <taxon>Dreissenidae</taxon>
        <taxon>Dreissena</taxon>
    </lineage>
</organism>
<dbReference type="Proteomes" id="UP000828390">
    <property type="component" value="Unassembled WGS sequence"/>
</dbReference>
<dbReference type="EMBL" id="JAIWYP010000016">
    <property type="protein sequence ID" value="KAH3694535.1"/>
    <property type="molecule type" value="Genomic_DNA"/>
</dbReference>
<comment type="caution">
    <text evidence="1">The sequence shown here is derived from an EMBL/GenBank/DDBJ whole genome shotgun (WGS) entry which is preliminary data.</text>
</comment>
<reference evidence="1" key="2">
    <citation type="submission" date="2020-11" db="EMBL/GenBank/DDBJ databases">
        <authorList>
            <person name="McCartney M.A."/>
            <person name="Auch B."/>
            <person name="Kono T."/>
            <person name="Mallez S."/>
            <person name="Becker A."/>
            <person name="Gohl D.M."/>
            <person name="Silverstein K.A.T."/>
            <person name="Koren S."/>
            <person name="Bechman K.B."/>
            <person name="Herman A."/>
            <person name="Abrahante J.E."/>
            <person name="Garbe J."/>
        </authorList>
    </citation>
    <scope>NUCLEOTIDE SEQUENCE</scope>
    <source>
        <strain evidence="1">Duluth1</strain>
        <tissue evidence="1">Whole animal</tissue>
    </source>
</reference>
<reference evidence="1" key="1">
    <citation type="journal article" date="2019" name="bioRxiv">
        <title>The Genome of the Zebra Mussel, Dreissena polymorpha: A Resource for Invasive Species Research.</title>
        <authorList>
            <person name="McCartney M.A."/>
            <person name="Auch B."/>
            <person name="Kono T."/>
            <person name="Mallez S."/>
            <person name="Zhang Y."/>
            <person name="Obille A."/>
            <person name="Becker A."/>
            <person name="Abrahante J.E."/>
            <person name="Garbe J."/>
            <person name="Badalamenti J.P."/>
            <person name="Herman A."/>
            <person name="Mangelson H."/>
            <person name="Liachko I."/>
            <person name="Sullivan S."/>
            <person name="Sone E.D."/>
            <person name="Koren S."/>
            <person name="Silverstein K.A.T."/>
            <person name="Beckman K.B."/>
            <person name="Gohl D.M."/>
        </authorList>
    </citation>
    <scope>NUCLEOTIDE SEQUENCE</scope>
    <source>
        <strain evidence="1">Duluth1</strain>
        <tissue evidence="1">Whole animal</tissue>
    </source>
</reference>
<keyword evidence="2" id="KW-1185">Reference proteome</keyword>
<evidence type="ECO:0000313" key="1">
    <source>
        <dbReference type="EMBL" id="KAH3694535.1"/>
    </source>
</evidence>
<evidence type="ECO:0000313" key="2">
    <source>
        <dbReference type="Proteomes" id="UP000828390"/>
    </source>
</evidence>
<name>A0A9D3Y6U8_DREPO</name>
<accession>A0A9D3Y6U8</accession>